<proteinExistence type="predicted"/>
<dbReference type="Proteomes" id="UP000295765">
    <property type="component" value="Unassembled WGS sequence"/>
</dbReference>
<dbReference type="InterPro" id="IPR028098">
    <property type="entry name" value="Glyco_trans_4-like_N"/>
</dbReference>
<comment type="caution">
    <text evidence="2">The sequence shown here is derived from an EMBL/GenBank/DDBJ whole genome shotgun (WGS) entry which is preliminary data.</text>
</comment>
<dbReference type="GO" id="GO:0016757">
    <property type="term" value="F:glycosyltransferase activity"/>
    <property type="evidence" value="ECO:0007669"/>
    <property type="project" value="UniProtKB-ARBA"/>
</dbReference>
<dbReference type="EMBL" id="SLWY01000010">
    <property type="protein sequence ID" value="TCO80998.1"/>
    <property type="molecule type" value="Genomic_DNA"/>
</dbReference>
<name>A0A4R2LDS1_9GAMM</name>
<evidence type="ECO:0000313" key="2">
    <source>
        <dbReference type="EMBL" id="TCO80998.1"/>
    </source>
</evidence>
<reference evidence="2 3" key="1">
    <citation type="submission" date="2019-03" db="EMBL/GenBank/DDBJ databases">
        <title>Genomic Encyclopedia of Type Strains, Phase IV (KMG-IV): sequencing the most valuable type-strain genomes for metagenomic binning, comparative biology and taxonomic classification.</title>
        <authorList>
            <person name="Goeker M."/>
        </authorList>
    </citation>
    <scope>NUCLEOTIDE SEQUENCE [LARGE SCALE GENOMIC DNA]</scope>
    <source>
        <strain evidence="2 3">DSM 25287</strain>
    </source>
</reference>
<keyword evidence="2" id="KW-0808">Transferase</keyword>
<dbReference type="SUPFAM" id="SSF53756">
    <property type="entry name" value="UDP-Glycosyltransferase/glycogen phosphorylase"/>
    <property type="match status" value="1"/>
</dbReference>
<accession>A0A4R2LDS1</accession>
<gene>
    <name evidence="2" type="ORF">EV699_11023</name>
</gene>
<keyword evidence="3" id="KW-1185">Reference proteome</keyword>
<feature type="domain" description="Glycosyltransferase subfamily 4-like N-terminal" evidence="1">
    <location>
        <begin position="61"/>
        <end position="210"/>
    </location>
</feature>
<dbReference type="AlphaFoldDB" id="A0A4R2LDS1"/>
<sequence length="420" mass="46232">MVNRVLLVAFHYPPVRESSGLQRTLKFSQYLPEFGWEPAVLSAHPRAYVTTGDEQLHEIPAGMPLKRAFAFDTARHFALAGRYPGFLALPDRWAPWWLGAVVSGLALIRQLRPRAIWSTYPIATAHLIGATLARLSGLPWIADMRDSMTEPGYPEEAAKRRWYLRIERWAAERAAKVVFTAPGALRMYAERYPHIPAERWAVIGNGYDEENFTRAAAMASAPPAAPGHQLRLVHSGILYPSERDPRPFFAALAELRRRGVIDAANLRIVLRATGHDALHREHVAAAGIADLVEFAPSIPYEAALAEMLAADGLLLFQAANCNHQIPAKLYEYLRAGRPVFALTDRAGDTATTLLQAGIDTLVPLDDATAIAQGLERFVARVRDGSAPAVTPAAAAAYSRYARTRELAVLLDEVTSGRPLR</sequence>
<dbReference type="Gene3D" id="3.40.50.2000">
    <property type="entry name" value="Glycogen Phosphorylase B"/>
    <property type="match status" value="2"/>
</dbReference>
<dbReference type="OrthoDB" id="9794575at2"/>
<evidence type="ECO:0000313" key="3">
    <source>
        <dbReference type="Proteomes" id="UP000295765"/>
    </source>
</evidence>
<dbReference type="Pfam" id="PF13439">
    <property type="entry name" value="Glyco_transf_4"/>
    <property type="match status" value="1"/>
</dbReference>
<dbReference type="RefSeq" id="WP_132542141.1">
    <property type="nucleotide sequence ID" value="NZ_SLWY01000010.1"/>
</dbReference>
<evidence type="ECO:0000259" key="1">
    <source>
        <dbReference type="Pfam" id="PF13439"/>
    </source>
</evidence>
<dbReference type="PANTHER" id="PTHR12526">
    <property type="entry name" value="GLYCOSYLTRANSFERASE"/>
    <property type="match status" value="1"/>
</dbReference>
<protein>
    <submittedName>
        <fullName evidence="2">Glycosyltransferase involved in cell wall biosynthesis</fullName>
    </submittedName>
</protein>
<organism evidence="2 3">
    <name type="scientific">Plasticicumulans lactativorans</name>
    <dbReference type="NCBI Taxonomy" id="1133106"/>
    <lineage>
        <taxon>Bacteria</taxon>
        <taxon>Pseudomonadati</taxon>
        <taxon>Pseudomonadota</taxon>
        <taxon>Gammaproteobacteria</taxon>
        <taxon>Candidatus Competibacteraceae</taxon>
        <taxon>Plasticicumulans</taxon>
    </lineage>
</organism>